<protein>
    <submittedName>
        <fullName evidence="1">Glucose dehydrogenase [FAD, quinone]</fullName>
    </submittedName>
</protein>
<dbReference type="Proteomes" id="UP000094527">
    <property type="component" value="Unassembled WGS sequence"/>
</dbReference>
<organism evidence="1 2">
    <name type="scientific">Orchesella cincta</name>
    <name type="common">Springtail</name>
    <name type="synonym">Podura cincta</name>
    <dbReference type="NCBI Taxonomy" id="48709"/>
    <lineage>
        <taxon>Eukaryota</taxon>
        <taxon>Metazoa</taxon>
        <taxon>Ecdysozoa</taxon>
        <taxon>Arthropoda</taxon>
        <taxon>Hexapoda</taxon>
        <taxon>Collembola</taxon>
        <taxon>Entomobryomorpha</taxon>
        <taxon>Entomobryoidea</taxon>
        <taxon>Orchesellidae</taxon>
        <taxon>Orchesellinae</taxon>
        <taxon>Orchesella</taxon>
    </lineage>
</organism>
<proteinExistence type="predicted"/>
<dbReference type="SUPFAM" id="SSF51905">
    <property type="entry name" value="FAD/NAD(P)-binding domain"/>
    <property type="match status" value="1"/>
</dbReference>
<dbReference type="AlphaFoldDB" id="A0A1D2M6D4"/>
<dbReference type="OrthoDB" id="269227at2759"/>
<name>A0A1D2M6D4_ORCCI</name>
<dbReference type="Gene3D" id="3.50.50.60">
    <property type="entry name" value="FAD/NAD(P)-binding domain"/>
    <property type="match status" value="1"/>
</dbReference>
<keyword evidence="2" id="KW-1185">Reference proteome</keyword>
<gene>
    <name evidence="1" type="ORF">Ocin01_18201</name>
</gene>
<evidence type="ECO:0000313" key="1">
    <source>
        <dbReference type="EMBL" id="ODM88481.1"/>
    </source>
</evidence>
<dbReference type="InterPro" id="IPR036188">
    <property type="entry name" value="FAD/NAD-bd_sf"/>
</dbReference>
<evidence type="ECO:0000313" key="2">
    <source>
        <dbReference type="Proteomes" id="UP000094527"/>
    </source>
</evidence>
<dbReference type="EMBL" id="LJIJ01003541">
    <property type="protein sequence ID" value="ODM88481.1"/>
    <property type="molecule type" value="Genomic_DNA"/>
</dbReference>
<sequence length="117" mass="13192">MKLAAFVLGTVPILIQFYADKYLKEDKALTLTELENDLNLPRIKEYDFIVVGGGPSGCVVAGRLSEQFNVLLLKQEAIRPPASQVPFFVRPVVSNPDINNRCLQFLNAMLHWNRVAY</sequence>
<reference evidence="1 2" key="1">
    <citation type="journal article" date="2016" name="Genome Biol. Evol.">
        <title>Gene Family Evolution Reflects Adaptation to Soil Environmental Stressors in the Genome of the Collembolan Orchesella cincta.</title>
        <authorList>
            <person name="Faddeeva-Vakhrusheva A."/>
            <person name="Derks M.F."/>
            <person name="Anvar S.Y."/>
            <person name="Agamennone V."/>
            <person name="Suring W."/>
            <person name="Smit S."/>
            <person name="van Straalen N.M."/>
            <person name="Roelofs D."/>
        </authorList>
    </citation>
    <scope>NUCLEOTIDE SEQUENCE [LARGE SCALE GENOMIC DNA]</scope>
    <source>
        <tissue evidence="1">Mixed pool</tissue>
    </source>
</reference>
<comment type="caution">
    <text evidence="1">The sequence shown here is derived from an EMBL/GenBank/DDBJ whole genome shotgun (WGS) entry which is preliminary data.</text>
</comment>
<dbReference type="STRING" id="48709.A0A1D2M6D4"/>
<accession>A0A1D2M6D4</accession>